<dbReference type="Pfam" id="PF01734">
    <property type="entry name" value="Patatin"/>
    <property type="match status" value="1"/>
</dbReference>
<dbReference type="Proteomes" id="UP000515291">
    <property type="component" value="Chromosome"/>
</dbReference>
<feature type="short sequence motif" description="DGA/G" evidence="4">
    <location>
        <begin position="215"/>
        <end position="217"/>
    </location>
</feature>
<feature type="short sequence motif" description="GXSXG" evidence="4">
    <location>
        <begin position="75"/>
        <end position="79"/>
    </location>
</feature>
<name>A0A7G6TXA7_9BRAD</name>
<evidence type="ECO:0000313" key="7">
    <source>
        <dbReference type="EMBL" id="QND71389.1"/>
    </source>
</evidence>
<keyword evidence="1 4" id="KW-0378">Hydrolase</keyword>
<dbReference type="SUPFAM" id="SSF52151">
    <property type="entry name" value="FabD/lysophospholipase-like"/>
    <property type="match status" value="1"/>
</dbReference>
<evidence type="ECO:0000256" key="3">
    <source>
        <dbReference type="ARBA" id="ARBA00023098"/>
    </source>
</evidence>
<feature type="active site" description="Nucleophile" evidence="4">
    <location>
        <position position="77"/>
    </location>
</feature>
<evidence type="ECO:0000313" key="8">
    <source>
        <dbReference type="Proteomes" id="UP000515291"/>
    </source>
</evidence>
<dbReference type="GO" id="GO:0016042">
    <property type="term" value="P:lipid catabolic process"/>
    <property type="evidence" value="ECO:0007669"/>
    <property type="project" value="UniProtKB-UniRule"/>
</dbReference>
<feature type="region of interest" description="Disordered" evidence="5">
    <location>
        <begin position="1"/>
        <end position="22"/>
    </location>
</feature>
<organism evidence="7 8">
    <name type="scientific">Tardiphaga robiniae</name>
    <dbReference type="NCBI Taxonomy" id="943830"/>
    <lineage>
        <taxon>Bacteria</taxon>
        <taxon>Pseudomonadati</taxon>
        <taxon>Pseudomonadota</taxon>
        <taxon>Alphaproteobacteria</taxon>
        <taxon>Hyphomicrobiales</taxon>
        <taxon>Nitrobacteraceae</taxon>
        <taxon>Tardiphaga</taxon>
    </lineage>
</organism>
<dbReference type="InterPro" id="IPR016035">
    <property type="entry name" value="Acyl_Trfase/lysoPLipase"/>
</dbReference>
<dbReference type="GO" id="GO:0016020">
    <property type="term" value="C:membrane"/>
    <property type="evidence" value="ECO:0007669"/>
    <property type="project" value="TreeGrafter"/>
</dbReference>
<accession>A0A7G6TXA7</accession>
<feature type="short sequence motif" description="GXGXXG" evidence="4">
    <location>
        <begin position="41"/>
        <end position="46"/>
    </location>
</feature>
<protein>
    <submittedName>
        <fullName evidence="7">Patatin-like phospholipase family protein</fullName>
    </submittedName>
</protein>
<dbReference type="PROSITE" id="PS51635">
    <property type="entry name" value="PNPLA"/>
    <property type="match status" value="1"/>
</dbReference>
<feature type="domain" description="PNPLA" evidence="6">
    <location>
        <begin position="37"/>
        <end position="228"/>
    </location>
</feature>
<reference evidence="8" key="1">
    <citation type="journal article" date="2020" name="Mol. Plant Microbe">
        <title>Rhizobial microsymbionts of the narrowly endemic Oxytropis species growing in Kamchatka are characterized by significant genetic diversity and possess a set of genes that are associated with T3SS and T6SS secretion systems and can affect the development of symbiosis.</title>
        <authorList>
            <person name="Safronova V."/>
            <person name="Guro P."/>
            <person name="Sazanova A."/>
            <person name="Kuznetsova I."/>
            <person name="Belimov A."/>
            <person name="Yakubov V."/>
            <person name="Chirak E."/>
            <person name="Afonin A."/>
            <person name="Gogolev Y."/>
            <person name="Andronov E."/>
            <person name="Tikhonovich I."/>
        </authorList>
    </citation>
    <scope>NUCLEOTIDE SEQUENCE [LARGE SCALE GENOMIC DNA]</scope>
    <source>
        <strain evidence="8">581</strain>
    </source>
</reference>
<evidence type="ECO:0000256" key="4">
    <source>
        <dbReference type="PROSITE-ProRule" id="PRU01161"/>
    </source>
</evidence>
<gene>
    <name evidence="7" type="ORF">HB776_09165</name>
</gene>
<dbReference type="RefSeq" id="WP_184517043.1">
    <property type="nucleotide sequence ID" value="NZ_CP050292.1"/>
</dbReference>
<keyword evidence="3 4" id="KW-0443">Lipid metabolism</keyword>
<dbReference type="NCBIfam" id="NF041079">
    <property type="entry name" value="CBASS_lipase"/>
    <property type="match status" value="1"/>
</dbReference>
<keyword evidence="2 4" id="KW-0442">Lipid degradation</keyword>
<feature type="active site" description="Proton acceptor" evidence="4">
    <location>
        <position position="215"/>
    </location>
</feature>
<sequence>MSETARDFRPGDPRSKGAIPQRRIPQDWPKDRRFRILSLDGGGIKGLFPATVLAELERRYLGGASIAGYFDLVAGTSTGGIIALGLGAGLTAAEMADLYLTRGPEVFPQPSDTAWGRPLSWWRGTRSYVLYNYERGPLESLLTGALGDKLLGDSTVRLCIPAFEGKHSEVFVFKTPHHCDYKFDRLEPMVKAALATAAAPTYFRPLEHNGYKLVDGGVWANNPVMLAVIEAMICFDLDRDQIDVLTLGCGDDPYVVSPLQSALGGKLTWYDLIFAAMRLQSLAATNQARLLLGPPAIRRIDPPATPKPIKLDDFRRSRDELVPAACKAVDEHGDALAAAFLGSRADPYEPVPFPAA</sequence>
<evidence type="ECO:0000259" key="6">
    <source>
        <dbReference type="PROSITE" id="PS51635"/>
    </source>
</evidence>
<evidence type="ECO:0000256" key="1">
    <source>
        <dbReference type="ARBA" id="ARBA00022801"/>
    </source>
</evidence>
<evidence type="ECO:0000256" key="5">
    <source>
        <dbReference type="SAM" id="MobiDB-lite"/>
    </source>
</evidence>
<feature type="compositionally biased region" description="Basic and acidic residues" evidence="5">
    <location>
        <begin position="1"/>
        <end position="15"/>
    </location>
</feature>
<dbReference type="CDD" id="cd07199">
    <property type="entry name" value="Pat17_PNPLA8_PNPLA9_like"/>
    <property type="match status" value="1"/>
</dbReference>
<dbReference type="GO" id="GO:0006631">
    <property type="term" value="P:fatty acid metabolic process"/>
    <property type="evidence" value="ECO:0007669"/>
    <property type="project" value="TreeGrafter"/>
</dbReference>
<dbReference type="EMBL" id="CP050292">
    <property type="protein sequence ID" value="QND71389.1"/>
    <property type="molecule type" value="Genomic_DNA"/>
</dbReference>
<dbReference type="GO" id="GO:0004620">
    <property type="term" value="F:phospholipase activity"/>
    <property type="evidence" value="ECO:0007669"/>
    <property type="project" value="TreeGrafter"/>
</dbReference>
<proteinExistence type="predicted"/>
<evidence type="ECO:0000256" key="2">
    <source>
        <dbReference type="ARBA" id="ARBA00022963"/>
    </source>
</evidence>
<dbReference type="InterPro" id="IPR002641">
    <property type="entry name" value="PNPLA_dom"/>
</dbReference>
<dbReference type="PANTHER" id="PTHR24185:SF1">
    <property type="entry name" value="CALCIUM-INDEPENDENT PHOSPHOLIPASE A2-GAMMA"/>
    <property type="match status" value="1"/>
</dbReference>
<dbReference type="Gene3D" id="3.40.1090.10">
    <property type="entry name" value="Cytosolic phospholipase A2 catalytic domain"/>
    <property type="match status" value="1"/>
</dbReference>
<dbReference type="PANTHER" id="PTHR24185">
    <property type="entry name" value="CALCIUM-INDEPENDENT PHOSPHOLIPASE A2-GAMMA"/>
    <property type="match status" value="1"/>
</dbReference>
<dbReference type="AlphaFoldDB" id="A0A7G6TXA7"/>
<dbReference type="KEGG" id="trb:HB776_09165"/>